<dbReference type="InterPro" id="IPR021109">
    <property type="entry name" value="Peptidase_aspartic_dom_sf"/>
</dbReference>
<dbReference type="GO" id="GO:0006508">
    <property type="term" value="P:proteolysis"/>
    <property type="evidence" value="ECO:0007669"/>
    <property type="project" value="InterPro"/>
</dbReference>
<organism evidence="6 7">
    <name type="scientific">Thermothielavioides terrestris (strain ATCC 38088 / NRRL 8126)</name>
    <name type="common">Thielavia terrestris</name>
    <dbReference type="NCBI Taxonomy" id="578455"/>
    <lineage>
        <taxon>Eukaryota</taxon>
        <taxon>Fungi</taxon>
        <taxon>Dikarya</taxon>
        <taxon>Ascomycota</taxon>
        <taxon>Pezizomycotina</taxon>
        <taxon>Sordariomycetes</taxon>
        <taxon>Sordariomycetidae</taxon>
        <taxon>Sordariales</taxon>
        <taxon>Chaetomiaceae</taxon>
        <taxon>Thermothielavioides</taxon>
        <taxon>Thermothielavioides terrestris</taxon>
    </lineage>
</organism>
<feature type="compositionally biased region" description="Basic residues" evidence="2">
    <location>
        <begin position="533"/>
        <end position="551"/>
    </location>
</feature>
<dbReference type="GeneID" id="11521058"/>
<feature type="region of interest" description="Disordered" evidence="2">
    <location>
        <begin position="505"/>
        <end position="564"/>
    </location>
</feature>
<dbReference type="PANTHER" id="PTHR47966">
    <property type="entry name" value="BETA-SITE APP-CLEAVING ENZYME, ISOFORM A-RELATED"/>
    <property type="match status" value="1"/>
</dbReference>
<feature type="domain" description="Peptidase A1" evidence="5">
    <location>
        <begin position="59"/>
        <end position="433"/>
    </location>
</feature>
<keyword evidence="4" id="KW-0732">Signal</keyword>
<name>G2R2L4_THETT</name>
<dbReference type="HOGENOM" id="CLU_009988_1_0_1"/>
<reference evidence="6 7" key="1">
    <citation type="journal article" date="2011" name="Nat. Biotechnol.">
        <title>Comparative genomic analysis of the thermophilic biomass-degrading fungi Myceliophthora thermophila and Thielavia terrestris.</title>
        <authorList>
            <person name="Berka R.M."/>
            <person name="Grigoriev I.V."/>
            <person name="Otillar R."/>
            <person name="Salamov A."/>
            <person name="Grimwood J."/>
            <person name="Reid I."/>
            <person name="Ishmael N."/>
            <person name="John T."/>
            <person name="Darmond C."/>
            <person name="Moisan M.-C."/>
            <person name="Henrissat B."/>
            <person name="Coutinho P.M."/>
            <person name="Lombard V."/>
            <person name="Natvig D.O."/>
            <person name="Lindquist E."/>
            <person name="Schmutz J."/>
            <person name="Lucas S."/>
            <person name="Harris P."/>
            <person name="Powlowski J."/>
            <person name="Bellemare A."/>
            <person name="Taylor D."/>
            <person name="Butler G."/>
            <person name="de Vries R.P."/>
            <person name="Allijn I.E."/>
            <person name="van den Brink J."/>
            <person name="Ushinsky S."/>
            <person name="Storms R."/>
            <person name="Powell A.J."/>
            <person name="Paulsen I.T."/>
            <person name="Elbourne L.D.H."/>
            <person name="Baker S.E."/>
            <person name="Magnuson J."/>
            <person name="LaBoissiere S."/>
            <person name="Clutterbuck A.J."/>
            <person name="Martinez D."/>
            <person name="Wogulis M."/>
            <person name="de Leon A.L."/>
            <person name="Rey M.W."/>
            <person name="Tsang A."/>
        </authorList>
    </citation>
    <scope>NUCLEOTIDE SEQUENCE [LARGE SCALE GENOMIC DNA]</scope>
    <source>
        <strain evidence="7">ATCC 38088 / NRRL 8126</strain>
    </source>
</reference>
<feature type="compositionally biased region" description="Polar residues" evidence="2">
    <location>
        <begin position="732"/>
        <end position="761"/>
    </location>
</feature>
<evidence type="ECO:0000256" key="2">
    <source>
        <dbReference type="SAM" id="MobiDB-lite"/>
    </source>
</evidence>
<dbReference type="GO" id="GO:0000324">
    <property type="term" value="C:fungal-type vacuole"/>
    <property type="evidence" value="ECO:0007669"/>
    <property type="project" value="TreeGrafter"/>
</dbReference>
<dbReference type="Proteomes" id="UP000008181">
    <property type="component" value="Chromosome 2"/>
</dbReference>
<feature type="chain" id="PRO_5003436207" description="Peptidase A1 domain-containing protein" evidence="4">
    <location>
        <begin position="30"/>
        <end position="949"/>
    </location>
</feature>
<feature type="compositionally biased region" description="Basic and acidic residues" evidence="2">
    <location>
        <begin position="901"/>
        <end position="920"/>
    </location>
</feature>
<dbReference type="InterPro" id="IPR033121">
    <property type="entry name" value="PEPTIDASE_A1"/>
</dbReference>
<gene>
    <name evidence="6" type="ORF">THITE_2114980</name>
</gene>
<sequence>MRLPYLGAAVVRHVLPLLLSVSQLAAVAAAAAAASDPPTPSPLWIQPSGEWYGIDGTWSNFLFYVGSPAQVVYLTVATALSEIWVISTGGCVPVQLCIDARGGVFDSSQSETWRSLGAWQLGMNYTGMGGNGDYGLDTFAFVNTVTRISTSIKGALVAAINDTDYYEGYVGVGVTQGRFGSNLTTPLISQLAETYGTIPSHGYGYTAGAYYHDDGKNSGTVASLTLGGYDTLRFKPHDTTFSLDPLTRLPNVRVRGITAQVTSMDHAPTKNWTSTERPLVTMDDSIIALIDTSTPYLWLPTEVCERFAAALNLTWREDLGVYVFRDGAQYTQYQSDTSLSFTFTLSSYQNADNFGQPLNTPGVVNITLPSAAFAQLLRYPFKNVIQWGNSSIPYFPLKRSTKEVNNNQYIIGRVFMQEAYMITSYDRATFSVHQSLFPINAATNYSLEAITRPIDSPYPQYQAPSSPSQGLNSGQIAGIVISALISGSILALVLWFCLLRKRKARPKEPAPQEEENKEGPQAAEEEDDEPRSPVKRMFTKIIRKKRSRKPVAHQTDGSTEHPVEVGADAQHQVFEMPVPPEPVELDSHDVGDEETEFGADRTDGLSQYEITRRKLDRQLQGPVPTYTPTAFPPPAPGPEKSMQDPSPVAHHRPSDEPSPALSPTCANGNSLPASLPSPLTPHGDWTSRMFDLPSPMTVAPPSNHLNASSNGSDPSSYSPVSPQSPNSPHTYAPSSLTRSGSNASPTSPTGSVQLPSPSFQRTPIDPSRVVCLGPLPENIQLPRLQPPIPRIVTPSDASSHAEPAYLGPEDLPPPQPLGHRRSQTQGSTDTLGSNFTVDEETQLRSEIGTRIESATQGHHPQAQGHDHDIPRSPRSMTVTEETQLRSEAGTRIESTTQGQHPEGHDHDIPRSPRSMERIEAGSELIHVPQVAEKRYSWEDQDDRHLMRRP</sequence>
<dbReference type="eggNOG" id="ENOG502RV5I">
    <property type="taxonomic scope" value="Eukaryota"/>
</dbReference>
<dbReference type="GO" id="GO:0004190">
    <property type="term" value="F:aspartic-type endopeptidase activity"/>
    <property type="evidence" value="ECO:0007669"/>
    <property type="project" value="InterPro"/>
</dbReference>
<dbReference type="EMBL" id="CP003010">
    <property type="protein sequence ID" value="AEO66690.1"/>
    <property type="molecule type" value="Genomic_DNA"/>
</dbReference>
<feature type="compositionally biased region" description="Polar residues" evidence="2">
    <location>
        <begin position="823"/>
        <end position="836"/>
    </location>
</feature>
<evidence type="ECO:0000256" key="1">
    <source>
        <dbReference type="ARBA" id="ARBA00007447"/>
    </source>
</evidence>
<feature type="compositionally biased region" description="Low complexity" evidence="2">
    <location>
        <begin position="706"/>
        <end position="728"/>
    </location>
</feature>
<feature type="region of interest" description="Disordered" evidence="2">
    <location>
        <begin position="584"/>
        <end position="927"/>
    </location>
</feature>
<dbReference type="Gene3D" id="2.40.70.10">
    <property type="entry name" value="Acid Proteases"/>
    <property type="match status" value="2"/>
</dbReference>
<protein>
    <recommendedName>
        <fullName evidence="5">Peptidase A1 domain-containing protein</fullName>
    </recommendedName>
</protein>
<evidence type="ECO:0000313" key="6">
    <source>
        <dbReference type="EMBL" id="AEO66690.1"/>
    </source>
</evidence>
<dbReference type="Pfam" id="PF00026">
    <property type="entry name" value="Asp"/>
    <property type="match status" value="1"/>
</dbReference>
<dbReference type="SUPFAM" id="SSF50630">
    <property type="entry name" value="Acid proteases"/>
    <property type="match status" value="1"/>
</dbReference>
<dbReference type="PANTHER" id="PTHR47966:SF51">
    <property type="entry name" value="BETA-SITE APP-CLEAVING ENZYME, ISOFORM A-RELATED"/>
    <property type="match status" value="1"/>
</dbReference>
<keyword evidence="3" id="KW-1133">Transmembrane helix</keyword>
<keyword evidence="3" id="KW-0812">Transmembrane</keyword>
<evidence type="ECO:0000256" key="3">
    <source>
        <dbReference type="SAM" id="Phobius"/>
    </source>
</evidence>
<dbReference type="STRING" id="578455.G2R2L4"/>
<accession>G2R2L4</accession>
<evidence type="ECO:0000256" key="4">
    <source>
        <dbReference type="SAM" id="SignalP"/>
    </source>
</evidence>
<dbReference type="PRINTS" id="PR00792">
    <property type="entry name" value="PEPSIN"/>
</dbReference>
<feature type="transmembrane region" description="Helical" evidence="3">
    <location>
        <begin position="476"/>
        <end position="498"/>
    </location>
</feature>
<dbReference type="InterPro" id="IPR034164">
    <property type="entry name" value="Pepsin-like_dom"/>
</dbReference>
<keyword evidence="3" id="KW-0472">Membrane</keyword>
<dbReference type="PROSITE" id="PS51767">
    <property type="entry name" value="PEPTIDASE_A1"/>
    <property type="match status" value="1"/>
</dbReference>
<comment type="similarity">
    <text evidence="1">Belongs to the peptidase A1 family.</text>
</comment>
<dbReference type="CDD" id="cd05471">
    <property type="entry name" value="pepsin_like"/>
    <property type="match status" value="1"/>
</dbReference>
<dbReference type="OrthoDB" id="5233646at2759"/>
<dbReference type="RefSeq" id="XP_003653026.1">
    <property type="nucleotide sequence ID" value="XM_003652978.1"/>
</dbReference>
<evidence type="ECO:0000313" key="7">
    <source>
        <dbReference type="Proteomes" id="UP000008181"/>
    </source>
</evidence>
<proteinExistence type="inferred from homology"/>
<evidence type="ECO:0000259" key="5">
    <source>
        <dbReference type="PROSITE" id="PS51767"/>
    </source>
</evidence>
<keyword evidence="7" id="KW-1185">Reference proteome</keyword>
<feature type="signal peptide" evidence="4">
    <location>
        <begin position="1"/>
        <end position="29"/>
    </location>
</feature>
<dbReference type="InterPro" id="IPR001461">
    <property type="entry name" value="Aspartic_peptidase_A1"/>
</dbReference>
<dbReference type="AlphaFoldDB" id="G2R2L4"/>
<dbReference type="KEGG" id="ttt:THITE_2114980"/>